<dbReference type="GO" id="GO:0043682">
    <property type="term" value="F:P-type divalent copper transporter activity"/>
    <property type="evidence" value="ECO:0007669"/>
    <property type="project" value="TreeGrafter"/>
</dbReference>
<evidence type="ECO:0000256" key="12">
    <source>
        <dbReference type="ARBA" id="ARBA00022989"/>
    </source>
</evidence>
<evidence type="ECO:0000313" key="18">
    <source>
        <dbReference type="Proteomes" id="UP000006764"/>
    </source>
</evidence>
<evidence type="ECO:0000256" key="1">
    <source>
        <dbReference type="ARBA" id="ARBA00004651"/>
    </source>
</evidence>
<dbReference type="PROSITE" id="PS00154">
    <property type="entry name" value="ATPASE_E1_E2"/>
    <property type="match status" value="1"/>
</dbReference>
<dbReference type="GO" id="GO:0005524">
    <property type="term" value="F:ATP binding"/>
    <property type="evidence" value="ECO:0007669"/>
    <property type="project" value="UniProtKB-UniRule"/>
</dbReference>
<dbReference type="Gene3D" id="3.40.50.1000">
    <property type="entry name" value="HAD superfamily/HAD-like"/>
    <property type="match status" value="1"/>
</dbReference>
<dbReference type="GO" id="GO:0005886">
    <property type="term" value="C:plasma membrane"/>
    <property type="evidence" value="ECO:0007669"/>
    <property type="project" value="UniProtKB-SubCell"/>
</dbReference>
<dbReference type="PRINTS" id="PR00119">
    <property type="entry name" value="CATATPASE"/>
</dbReference>
<keyword evidence="6 15" id="KW-0812">Transmembrane</keyword>
<keyword evidence="14 15" id="KW-0472">Membrane</keyword>
<keyword evidence="9 15" id="KW-0067">ATP-binding</keyword>
<dbReference type="NCBIfam" id="TIGR01512">
    <property type="entry name" value="ATPase-IB2_Cd"/>
    <property type="match status" value="1"/>
</dbReference>
<protein>
    <submittedName>
        <fullName evidence="17">Heavy metal translocating P-type ATPase subfamily protein</fullName>
    </submittedName>
</protein>
<name>A0A0B4XK29_9GAMM</name>
<dbReference type="InterPro" id="IPR021993">
    <property type="entry name" value="ATPase-cat-bd"/>
</dbReference>
<dbReference type="InterPro" id="IPR001757">
    <property type="entry name" value="P_typ_ATPase"/>
</dbReference>
<dbReference type="PANTHER" id="PTHR43520">
    <property type="entry name" value="ATP7, ISOFORM B"/>
    <property type="match status" value="1"/>
</dbReference>
<dbReference type="CDD" id="cd00371">
    <property type="entry name" value="HMA"/>
    <property type="match status" value="1"/>
</dbReference>
<evidence type="ECO:0000256" key="14">
    <source>
        <dbReference type="ARBA" id="ARBA00023136"/>
    </source>
</evidence>
<keyword evidence="3" id="KW-0813">Transport</keyword>
<dbReference type="InterPro" id="IPR017969">
    <property type="entry name" value="Heavy-metal-associated_CS"/>
</dbReference>
<dbReference type="Gene3D" id="3.40.1110.10">
    <property type="entry name" value="Calcium-transporting ATPase, cytoplasmic domain N"/>
    <property type="match status" value="1"/>
</dbReference>
<dbReference type="InterPro" id="IPR006121">
    <property type="entry name" value="HMA_dom"/>
</dbReference>
<dbReference type="PANTHER" id="PTHR43520:SF5">
    <property type="entry name" value="CATION-TRANSPORTING P-TYPE ATPASE-RELATED"/>
    <property type="match status" value="1"/>
</dbReference>
<dbReference type="InterPro" id="IPR023214">
    <property type="entry name" value="HAD_sf"/>
</dbReference>
<dbReference type="InterPro" id="IPR018303">
    <property type="entry name" value="ATPase_P-typ_P_site"/>
</dbReference>
<keyword evidence="8 15" id="KW-0547">Nucleotide-binding</keyword>
<evidence type="ECO:0000256" key="15">
    <source>
        <dbReference type="RuleBase" id="RU362081"/>
    </source>
</evidence>
<dbReference type="Pfam" id="PF00403">
    <property type="entry name" value="HMA"/>
    <property type="match status" value="1"/>
</dbReference>
<dbReference type="SUPFAM" id="SSF56784">
    <property type="entry name" value="HAD-like"/>
    <property type="match status" value="1"/>
</dbReference>
<accession>A0A0B4XK29</accession>
<keyword evidence="13" id="KW-0406">Ion transport</keyword>
<gene>
    <name evidence="17" type="ORF">S7S_02430</name>
</gene>
<dbReference type="RefSeq" id="WP_008739627.1">
    <property type="nucleotide sequence ID" value="NZ_CP004387.1"/>
</dbReference>
<evidence type="ECO:0000256" key="3">
    <source>
        <dbReference type="ARBA" id="ARBA00022448"/>
    </source>
</evidence>
<dbReference type="SUPFAM" id="SSF55008">
    <property type="entry name" value="HMA, heavy metal-associated domain"/>
    <property type="match status" value="1"/>
</dbReference>
<dbReference type="GO" id="GO:0016887">
    <property type="term" value="F:ATP hydrolysis activity"/>
    <property type="evidence" value="ECO:0007669"/>
    <property type="project" value="InterPro"/>
</dbReference>
<dbReference type="PROSITE" id="PS50846">
    <property type="entry name" value="HMA_2"/>
    <property type="match status" value="1"/>
</dbReference>
<evidence type="ECO:0000256" key="9">
    <source>
        <dbReference type="ARBA" id="ARBA00022840"/>
    </source>
</evidence>
<comment type="subcellular location">
    <subcellularLocation>
        <location evidence="1">Cell membrane</location>
        <topology evidence="1">Multi-pass membrane protein</topology>
    </subcellularLocation>
</comment>
<evidence type="ECO:0000256" key="2">
    <source>
        <dbReference type="ARBA" id="ARBA00006024"/>
    </source>
</evidence>
<keyword evidence="7 15" id="KW-0479">Metal-binding</keyword>
<dbReference type="KEGG" id="apac:S7S_02430"/>
<evidence type="ECO:0000256" key="4">
    <source>
        <dbReference type="ARBA" id="ARBA00022475"/>
    </source>
</evidence>
<evidence type="ECO:0000256" key="6">
    <source>
        <dbReference type="ARBA" id="ARBA00022692"/>
    </source>
</evidence>
<dbReference type="Proteomes" id="UP000006764">
    <property type="component" value="Chromosome"/>
</dbReference>
<proteinExistence type="inferred from homology"/>
<feature type="domain" description="HMA" evidence="16">
    <location>
        <begin position="90"/>
        <end position="157"/>
    </location>
</feature>
<dbReference type="NCBIfam" id="TIGR01494">
    <property type="entry name" value="ATPase_P-type"/>
    <property type="match status" value="1"/>
</dbReference>
<keyword evidence="12 15" id="KW-1133">Transmembrane helix</keyword>
<keyword evidence="11" id="KW-1278">Translocase</keyword>
<dbReference type="STRING" id="391936.S7S_02430"/>
<dbReference type="OrthoDB" id="9814270at2"/>
<keyword evidence="4 15" id="KW-1003">Cell membrane</keyword>
<evidence type="ECO:0000256" key="5">
    <source>
        <dbReference type="ARBA" id="ARBA00022553"/>
    </source>
</evidence>
<dbReference type="PROSITE" id="PS01047">
    <property type="entry name" value="HMA_1"/>
    <property type="match status" value="1"/>
</dbReference>
<evidence type="ECO:0000256" key="10">
    <source>
        <dbReference type="ARBA" id="ARBA00022842"/>
    </source>
</evidence>
<dbReference type="HOGENOM" id="CLU_001771_0_3_6"/>
<feature type="transmembrane region" description="Helical" evidence="15">
    <location>
        <begin position="456"/>
        <end position="481"/>
    </location>
</feature>
<sequence length="795" mass="85739">MTMACWHCGADILSGAPFRARTPEGERDTCCAGCTAAVEMIHQMGLEDYYRLRTDTAPLAGSEDQARTLALFSLPALVAPHIEPAGDDTRRLRLQLGGLHCAACCWLIEKVLLAIPGVQDARVNLATMQLTLTFAADTAHLPRQAAERLLNLGYQVSLPGDPHRDRQLAREHRQMLGRLILAGVGAMQAMMYAAVLYLDVFDGSDAVFQTLFRTTSLLIATPVVFYAGWPFFQGAWRGLRHGQLTMDLPVALALALAWGGSVVNMALGGSHVYFESAAMFVFFLLISRTLEQRQQHRIQRAWQQLQDTLPRVVQRLENDQRVWISVREVQPGDLLWLAQGDTVPVDGTVHAGQGDISEAALTGEARPLTRHQGDTLSAGANVLEGQFSLRATGTADTSLVARIAEQVARAAGERVTVVRDWQRVAPLFISGTLILAAATLMLHWSSGPAIAFEHMLALLVITCPCALALAVPMTVSATLAAGLREGILIASPTQLLAVNNVRGVLFDKTGTLTQGRFQLHEYRDVAVSAQPETLTERLAIAAALERRHPHPLARAFDTLAADNAMTELRVTRDGAEGRRLGHHWRISGDPARARSDSTCLLLSRDGAPSLRLWLCDTARPEAPRVLAALRARGLRLRLASGDAQASVDALAQQLGLPEARGQLSPDDKARWLHQLSLDEGPQMMVGDGINDAPALLHAAVAVAPANATSLARHAAGLYLLGDSLDELPALPALAAHSRRLILQNLGWALGYNLIAVPLAMAGLVAPWAAALGMAGSSLLVTLNANRMNRWKVSSC</sequence>
<dbReference type="GO" id="GO:0055070">
    <property type="term" value="P:copper ion homeostasis"/>
    <property type="evidence" value="ECO:0007669"/>
    <property type="project" value="TreeGrafter"/>
</dbReference>
<keyword evidence="18" id="KW-1185">Reference proteome</keyword>
<feature type="transmembrane region" description="Helical" evidence="15">
    <location>
        <begin position="424"/>
        <end position="444"/>
    </location>
</feature>
<feature type="transmembrane region" description="Helical" evidence="15">
    <location>
        <begin position="244"/>
        <end position="266"/>
    </location>
</feature>
<dbReference type="InterPro" id="IPR036163">
    <property type="entry name" value="HMA_dom_sf"/>
</dbReference>
<evidence type="ECO:0000256" key="13">
    <source>
        <dbReference type="ARBA" id="ARBA00023065"/>
    </source>
</evidence>
<feature type="transmembrane region" description="Helical" evidence="15">
    <location>
        <begin position="740"/>
        <end position="759"/>
    </location>
</feature>
<dbReference type="Pfam" id="PF00702">
    <property type="entry name" value="Hydrolase"/>
    <property type="match status" value="1"/>
</dbReference>
<dbReference type="Pfam" id="PF12156">
    <property type="entry name" value="ATPase-cat_bd"/>
    <property type="match status" value="1"/>
</dbReference>
<comment type="similarity">
    <text evidence="2 15">Belongs to the cation transport ATPase (P-type) (TC 3.A.3) family. Type IB subfamily.</text>
</comment>
<dbReference type="InterPro" id="IPR059000">
    <property type="entry name" value="ATPase_P-type_domA"/>
</dbReference>
<dbReference type="InterPro" id="IPR008250">
    <property type="entry name" value="ATPase_P-typ_transduc_dom_A_sf"/>
</dbReference>
<organism evidence="17 18">
    <name type="scientific">Isoalcanivorax pacificus W11-5</name>
    <dbReference type="NCBI Taxonomy" id="391936"/>
    <lineage>
        <taxon>Bacteria</taxon>
        <taxon>Pseudomonadati</taxon>
        <taxon>Pseudomonadota</taxon>
        <taxon>Gammaproteobacteria</taxon>
        <taxon>Oceanospirillales</taxon>
        <taxon>Alcanivoracaceae</taxon>
        <taxon>Isoalcanivorax</taxon>
    </lineage>
</organism>
<keyword evidence="5" id="KW-0597">Phosphoprotein</keyword>
<dbReference type="SUPFAM" id="SSF81653">
    <property type="entry name" value="Calcium ATPase, transduction domain A"/>
    <property type="match status" value="1"/>
</dbReference>
<evidence type="ECO:0000313" key="17">
    <source>
        <dbReference type="EMBL" id="AJD46908.1"/>
    </source>
</evidence>
<dbReference type="InterPro" id="IPR023299">
    <property type="entry name" value="ATPase_P-typ_cyto_dom_N"/>
</dbReference>
<dbReference type="InterPro" id="IPR027256">
    <property type="entry name" value="P-typ_ATPase_IB"/>
</dbReference>
<keyword evidence="10" id="KW-0460">Magnesium</keyword>
<feature type="transmembrane region" description="Helical" evidence="15">
    <location>
        <begin position="210"/>
        <end position="232"/>
    </location>
</feature>
<dbReference type="EMBL" id="CP004387">
    <property type="protein sequence ID" value="AJD46908.1"/>
    <property type="molecule type" value="Genomic_DNA"/>
</dbReference>
<dbReference type="NCBIfam" id="TIGR01525">
    <property type="entry name" value="ATPase-IB_hvy"/>
    <property type="match status" value="1"/>
</dbReference>
<dbReference type="Gene3D" id="2.70.150.10">
    <property type="entry name" value="Calcium-transporting ATPase, cytoplasmic transduction domain A"/>
    <property type="match status" value="1"/>
</dbReference>
<reference evidence="17 18" key="1">
    <citation type="journal article" date="2012" name="J. Bacteriol.">
        <title>Genome sequence of an alkane-degrading bacterium, Alcanivorax pacificus type strain W11-5, isolated from deep sea sediment.</title>
        <authorList>
            <person name="Lai Q."/>
            <person name="Shao Z."/>
        </authorList>
    </citation>
    <scope>NUCLEOTIDE SEQUENCE [LARGE SCALE GENOMIC DNA]</scope>
    <source>
        <strain evidence="17 18">W11-5</strain>
    </source>
</reference>
<dbReference type="AlphaFoldDB" id="A0A0B4XK29"/>
<dbReference type="InterPro" id="IPR036412">
    <property type="entry name" value="HAD-like_sf"/>
</dbReference>
<evidence type="ECO:0000256" key="7">
    <source>
        <dbReference type="ARBA" id="ARBA00022723"/>
    </source>
</evidence>
<evidence type="ECO:0000259" key="16">
    <source>
        <dbReference type="PROSITE" id="PS50846"/>
    </source>
</evidence>
<dbReference type="Gene3D" id="3.30.70.100">
    <property type="match status" value="1"/>
</dbReference>
<dbReference type="GO" id="GO:0005507">
    <property type="term" value="F:copper ion binding"/>
    <property type="evidence" value="ECO:0007669"/>
    <property type="project" value="TreeGrafter"/>
</dbReference>
<feature type="transmembrane region" description="Helical" evidence="15">
    <location>
        <begin position="272"/>
        <end position="290"/>
    </location>
</feature>
<evidence type="ECO:0000256" key="8">
    <source>
        <dbReference type="ARBA" id="ARBA00022741"/>
    </source>
</evidence>
<evidence type="ECO:0000256" key="11">
    <source>
        <dbReference type="ARBA" id="ARBA00022967"/>
    </source>
</evidence>
<dbReference type="Pfam" id="PF00122">
    <property type="entry name" value="E1-E2_ATPase"/>
    <property type="match status" value="1"/>
</dbReference>
<feature type="transmembrane region" description="Helical" evidence="15">
    <location>
        <begin position="176"/>
        <end position="198"/>
    </location>
</feature>